<reference evidence="1" key="1">
    <citation type="submission" date="2022-04" db="EMBL/GenBank/DDBJ databases">
        <title>Genome of the entomopathogenic fungus Entomophthora muscae.</title>
        <authorList>
            <person name="Elya C."/>
            <person name="Lovett B.R."/>
            <person name="Lee E."/>
            <person name="Macias A.M."/>
            <person name="Hajek A.E."/>
            <person name="De Bivort B.L."/>
            <person name="Kasson M.T."/>
            <person name="De Fine Licht H.H."/>
            <person name="Stajich J.E."/>
        </authorList>
    </citation>
    <scope>NUCLEOTIDE SEQUENCE</scope>
    <source>
        <strain evidence="1">Berkeley</strain>
    </source>
</reference>
<name>A0ACC2SJE3_9FUNG</name>
<accession>A0ACC2SJE3</accession>
<comment type="caution">
    <text evidence="1">The sequence shown here is derived from an EMBL/GenBank/DDBJ whole genome shotgun (WGS) entry which is preliminary data.</text>
</comment>
<keyword evidence="2" id="KW-1185">Reference proteome</keyword>
<evidence type="ECO:0000313" key="2">
    <source>
        <dbReference type="Proteomes" id="UP001165960"/>
    </source>
</evidence>
<protein>
    <submittedName>
        <fullName evidence="1">Uncharacterized protein</fullName>
    </submittedName>
</protein>
<evidence type="ECO:0000313" key="1">
    <source>
        <dbReference type="EMBL" id="KAJ9062286.1"/>
    </source>
</evidence>
<proteinExistence type="predicted"/>
<dbReference type="Proteomes" id="UP001165960">
    <property type="component" value="Unassembled WGS sequence"/>
</dbReference>
<gene>
    <name evidence="1" type="ORF">DSO57_1012289</name>
</gene>
<organism evidence="1 2">
    <name type="scientific">Entomophthora muscae</name>
    <dbReference type="NCBI Taxonomy" id="34485"/>
    <lineage>
        <taxon>Eukaryota</taxon>
        <taxon>Fungi</taxon>
        <taxon>Fungi incertae sedis</taxon>
        <taxon>Zoopagomycota</taxon>
        <taxon>Entomophthoromycotina</taxon>
        <taxon>Entomophthoromycetes</taxon>
        <taxon>Entomophthorales</taxon>
        <taxon>Entomophthoraceae</taxon>
        <taxon>Entomophthora</taxon>
    </lineage>
</organism>
<sequence>MECPQQFWIEEISIQLTHDAGTWCNKWHEGHTEKDWDIIKQDFLARFVLKDTKLIIIYKVKNLNQTGTMKEPTCAYKEPQLCAPSDMAFDTPATHLMYYNTLKLHVMRHVNLDQVTNFQSLYYETEKSEQTSNTLHKAQTGKREAQRLSPSQAFQLTMPLSEAWHRVTTGNPNLRIGFVLSLS</sequence>
<dbReference type="EMBL" id="QTSX02005014">
    <property type="protein sequence ID" value="KAJ9062286.1"/>
    <property type="molecule type" value="Genomic_DNA"/>
</dbReference>